<evidence type="ECO:0000313" key="3">
    <source>
        <dbReference type="EMBL" id="MBF6025339.1"/>
    </source>
</evidence>
<evidence type="ECO:0000313" key="4">
    <source>
        <dbReference type="Proteomes" id="UP001429984"/>
    </source>
</evidence>
<organism evidence="3 4">
    <name type="scientific">Lysobacter niastensis</name>
    <dbReference type="NCBI Taxonomy" id="380629"/>
    <lineage>
        <taxon>Bacteria</taxon>
        <taxon>Pseudomonadati</taxon>
        <taxon>Pseudomonadota</taxon>
        <taxon>Gammaproteobacteria</taxon>
        <taxon>Lysobacterales</taxon>
        <taxon>Lysobacteraceae</taxon>
        <taxon>Lysobacter</taxon>
    </lineage>
</organism>
<dbReference type="GO" id="GO:0005524">
    <property type="term" value="F:ATP binding"/>
    <property type="evidence" value="ECO:0007669"/>
    <property type="project" value="UniProtKB-KW"/>
</dbReference>
<gene>
    <name evidence="3" type="ORF">IU514_14990</name>
</gene>
<name>A0ABS0BCB4_9GAMM</name>
<proteinExistence type="predicted"/>
<dbReference type="Proteomes" id="UP001429984">
    <property type="component" value="Unassembled WGS sequence"/>
</dbReference>
<dbReference type="InterPro" id="IPR003594">
    <property type="entry name" value="HATPase_dom"/>
</dbReference>
<keyword evidence="1" id="KW-0723">Serine/threonine-protein kinase</keyword>
<keyword evidence="1" id="KW-0808">Transferase</keyword>
<keyword evidence="3" id="KW-0547">Nucleotide-binding</keyword>
<dbReference type="Pfam" id="PF13581">
    <property type="entry name" value="HATPase_c_2"/>
    <property type="match status" value="1"/>
</dbReference>
<evidence type="ECO:0000259" key="2">
    <source>
        <dbReference type="Pfam" id="PF13581"/>
    </source>
</evidence>
<feature type="domain" description="Histidine kinase/HSP90-like ATPase" evidence="2">
    <location>
        <begin position="8"/>
        <end position="135"/>
    </location>
</feature>
<dbReference type="PANTHER" id="PTHR35526">
    <property type="entry name" value="ANTI-SIGMA-F FACTOR RSBW-RELATED"/>
    <property type="match status" value="1"/>
</dbReference>
<dbReference type="InterPro" id="IPR036890">
    <property type="entry name" value="HATPase_C_sf"/>
</dbReference>
<sequence length="139" mass="15698">MQLRIEVPHQREHLGELLTAIDRALAEHRVAPEVRDDMQLIAEEVVCNAMDHGVEEASRDGQKQIVVDIARHGNRLHVEFRDTGKPFDPLSQPMPDLEACILDRPIGGLGVHLIREIAEAVSYERDEPYNVLRVVLRAA</sequence>
<evidence type="ECO:0000256" key="1">
    <source>
        <dbReference type="ARBA" id="ARBA00022527"/>
    </source>
</evidence>
<dbReference type="RefSeq" id="WP_194931943.1">
    <property type="nucleotide sequence ID" value="NZ_JADLZT010000008.1"/>
</dbReference>
<keyword evidence="4" id="KW-1185">Reference proteome</keyword>
<dbReference type="PANTHER" id="PTHR35526:SF6">
    <property type="entry name" value="SLR1861 PROTEIN"/>
    <property type="match status" value="1"/>
</dbReference>
<dbReference type="SUPFAM" id="SSF55874">
    <property type="entry name" value="ATPase domain of HSP90 chaperone/DNA topoisomerase II/histidine kinase"/>
    <property type="match status" value="1"/>
</dbReference>
<keyword evidence="1" id="KW-0418">Kinase</keyword>
<protein>
    <submittedName>
        <fullName evidence="3">ATP-binding protein</fullName>
    </submittedName>
</protein>
<dbReference type="InterPro" id="IPR050267">
    <property type="entry name" value="Anti-sigma-factor_SerPK"/>
</dbReference>
<accession>A0ABS0BCB4</accession>
<reference evidence="3 4" key="1">
    <citation type="submission" date="2020-11" db="EMBL/GenBank/DDBJ databases">
        <title>Draft Genome Sequence and Secondary Metabolite Biosynthetic Potential of the Lysobacter niastensis Type strain DSM 18481.</title>
        <authorList>
            <person name="Turrini P."/>
            <person name="Artuso I."/>
            <person name="Tescari M."/>
            <person name="Lugli G.A."/>
            <person name="Frangipani E."/>
            <person name="Ventura M."/>
            <person name="Visca P."/>
        </authorList>
    </citation>
    <scope>NUCLEOTIDE SEQUENCE [LARGE SCALE GENOMIC DNA]</scope>
    <source>
        <strain evidence="3 4">DSM 18481</strain>
    </source>
</reference>
<dbReference type="Gene3D" id="3.30.565.10">
    <property type="entry name" value="Histidine kinase-like ATPase, C-terminal domain"/>
    <property type="match status" value="1"/>
</dbReference>
<comment type="caution">
    <text evidence="3">The sequence shown here is derived from an EMBL/GenBank/DDBJ whole genome shotgun (WGS) entry which is preliminary data.</text>
</comment>
<dbReference type="EMBL" id="JADLZT010000008">
    <property type="protein sequence ID" value="MBF6025339.1"/>
    <property type="molecule type" value="Genomic_DNA"/>
</dbReference>
<keyword evidence="3" id="KW-0067">ATP-binding</keyword>
<dbReference type="CDD" id="cd16936">
    <property type="entry name" value="HATPase_RsbW-like"/>
    <property type="match status" value="1"/>
</dbReference>